<dbReference type="Gene3D" id="3.40.50.720">
    <property type="entry name" value="NAD(P)-binding Rossmann-like Domain"/>
    <property type="match status" value="1"/>
</dbReference>
<dbReference type="NCBIfam" id="NF005559">
    <property type="entry name" value="PRK07231.1"/>
    <property type="match status" value="1"/>
</dbReference>
<dbReference type="AlphaFoldDB" id="A0A076EJ83"/>
<name>A0A076EJ83_RHOOP</name>
<dbReference type="CDD" id="cd05233">
    <property type="entry name" value="SDR_c"/>
    <property type="match status" value="1"/>
</dbReference>
<reference evidence="4 5" key="1">
    <citation type="submission" date="2014-07" db="EMBL/GenBank/DDBJ databases">
        <title>Genome Sequence of Rhodococcus opacus Strain R7, a Biodegrader of Mono- and Polycyclic Aromatic Hydrocarbons.</title>
        <authorList>
            <person name="Di Gennaro P."/>
            <person name="Zampolli J."/>
            <person name="Presti I."/>
            <person name="Cappelletti M."/>
            <person name="D'Ursi P."/>
            <person name="Orro A."/>
            <person name="Mezzelani A."/>
            <person name="Milanesi L."/>
        </authorList>
    </citation>
    <scope>NUCLEOTIDE SEQUENCE [LARGE SCALE GENOMIC DNA]</scope>
    <source>
        <strain evidence="4 5">R7</strain>
    </source>
</reference>
<gene>
    <name evidence="4" type="ORF">EP51_14470</name>
</gene>
<accession>A0A076EJ83</accession>
<dbReference type="RefSeq" id="WP_128639679.1">
    <property type="nucleotide sequence ID" value="NZ_CP008947.1"/>
</dbReference>
<dbReference type="EMBL" id="CP008947">
    <property type="protein sequence ID" value="AII05736.1"/>
    <property type="molecule type" value="Genomic_DNA"/>
</dbReference>
<feature type="domain" description="Ketoreductase" evidence="3">
    <location>
        <begin position="6"/>
        <end position="190"/>
    </location>
</feature>
<dbReference type="SMART" id="SM00822">
    <property type="entry name" value="PKS_KR"/>
    <property type="match status" value="1"/>
</dbReference>
<dbReference type="Pfam" id="PF13561">
    <property type="entry name" value="adh_short_C2"/>
    <property type="match status" value="1"/>
</dbReference>
<dbReference type="PRINTS" id="PR00080">
    <property type="entry name" value="SDRFAMILY"/>
</dbReference>
<dbReference type="InterPro" id="IPR002347">
    <property type="entry name" value="SDR_fam"/>
</dbReference>
<sequence length="254" mass="25992">MLLKNKVALVTGGGQGIGAGIAWSLVREGAKVAILDRATGPAKELVDEINSSGGTADSWQVDVTDYAALNDVVGEVDKAWGSIDVLVNNAGVVVPPGPFMDSDPADWDHILDVDFKGVLHGVKACVPRMLRSGGGAIVNIGSDSAKFGEPGIAVYAGAKGAVNSISKSLAKELAPSGIRVNVITPGIIETPMIDLARSTPDGRAMIDGTVSTIPLARMGAPREVGDVVVFLASELSSYLTGQSISVNGGMLMIG</sequence>
<evidence type="ECO:0000256" key="2">
    <source>
        <dbReference type="ARBA" id="ARBA00023002"/>
    </source>
</evidence>
<dbReference type="PRINTS" id="PR00081">
    <property type="entry name" value="GDHRDH"/>
</dbReference>
<dbReference type="eggNOG" id="COG1028">
    <property type="taxonomic scope" value="Bacteria"/>
</dbReference>
<dbReference type="PROSITE" id="PS00061">
    <property type="entry name" value="ADH_SHORT"/>
    <property type="match status" value="1"/>
</dbReference>
<organism evidence="4 5">
    <name type="scientific">Rhodococcus opacus</name>
    <name type="common">Nocardia opaca</name>
    <dbReference type="NCBI Taxonomy" id="37919"/>
    <lineage>
        <taxon>Bacteria</taxon>
        <taxon>Bacillati</taxon>
        <taxon>Actinomycetota</taxon>
        <taxon>Actinomycetes</taxon>
        <taxon>Mycobacteriales</taxon>
        <taxon>Nocardiaceae</taxon>
        <taxon>Rhodococcus</taxon>
    </lineage>
</organism>
<dbReference type="SUPFAM" id="SSF51735">
    <property type="entry name" value="NAD(P)-binding Rossmann-fold domains"/>
    <property type="match status" value="1"/>
</dbReference>
<proteinExistence type="inferred from homology"/>
<dbReference type="InterPro" id="IPR036291">
    <property type="entry name" value="NAD(P)-bd_dom_sf"/>
</dbReference>
<comment type="similarity">
    <text evidence="1">Belongs to the short-chain dehydrogenases/reductases (SDR) family.</text>
</comment>
<dbReference type="InterPro" id="IPR020904">
    <property type="entry name" value="Sc_DH/Rdtase_CS"/>
</dbReference>
<evidence type="ECO:0000313" key="5">
    <source>
        <dbReference type="Proteomes" id="UP000028488"/>
    </source>
</evidence>
<dbReference type="FunFam" id="3.40.50.720:FF:000084">
    <property type="entry name" value="Short-chain dehydrogenase reductase"/>
    <property type="match status" value="1"/>
</dbReference>
<evidence type="ECO:0000256" key="1">
    <source>
        <dbReference type="ARBA" id="ARBA00006484"/>
    </source>
</evidence>
<evidence type="ECO:0000259" key="3">
    <source>
        <dbReference type="SMART" id="SM00822"/>
    </source>
</evidence>
<dbReference type="InterPro" id="IPR057326">
    <property type="entry name" value="KR_dom"/>
</dbReference>
<dbReference type="PANTHER" id="PTHR42760">
    <property type="entry name" value="SHORT-CHAIN DEHYDROGENASES/REDUCTASES FAMILY MEMBER"/>
    <property type="match status" value="1"/>
</dbReference>
<dbReference type="Proteomes" id="UP000028488">
    <property type="component" value="Chromosome"/>
</dbReference>
<dbReference type="GO" id="GO:0016616">
    <property type="term" value="F:oxidoreductase activity, acting on the CH-OH group of donors, NAD or NADP as acceptor"/>
    <property type="evidence" value="ECO:0007669"/>
    <property type="project" value="UniProtKB-ARBA"/>
</dbReference>
<evidence type="ECO:0000313" key="4">
    <source>
        <dbReference type="EMBL" id="AII05736.1"/>
    </source>
</evidence>
<protein>
    <recommendedName>
        <fullName evidence="3">Ketoreductase domain-containing protein</fullName>
    </recommendedName>
</protein>
<keyword evidence="2" id="KW-0560">Oxidoreductase</keyword>